<dbReference type="AlphaFoldDB" id="I3T890"/>
<reference evidence="2" key="1">
    <citation type="submission" date="2012-05" db="EMBL/GenBank/DDBJ databases">
        <authorList>
            <person name="Krishnakumar V."/>
            <person name="Cheung F."/>
            <person name="Xiao Y."/>
            <person name="Chan A."/>
            <person name="Moskal W.A."/>
            <person name="Town C.D."/>
        </authorList>
    </citation>
    <scope>NUCLEOTIDE SEQUENCE</scope>
</reference>
<keyword evidence="1" id="KW-0812">Transmembrane</keyword>
<evidence type="ECO:0008006" key="3">
    <source>
        <dbReference type="Google" id="ProtNLM"/>
    </source>
</evidence>
<dbReference type="EMBL" id="BT148938">
    <property type="protein sequence ID" value="AFK48732.1"/>
    <property type="molecule type" value="mRNA"/>
</dbReference>
<keyword evidence="1" id="KW-0472">Membrane</keyword>
<evidence type="ECO:0000256" key="1">
    <source>
        <dbReference type="SAM" id="Phobius"/>
    </source>
</evidence>
<accession>I3T890</accession>
<proteinExistence type="evidence at transcript level"/>
<evidence type="ECO:0000313" key="2">
    <source>
        <dbReference type="EMBL" id="AFK48732.1"/>
    </source>
</evidence>
<keyword evidence="1" id="KW-1133">Transmembrane helix</keyword>
<feature type="transmembrane region" description="Helical" evidence="1">
    <location>
        <begin position="12"/>
        <end position="33"/>
    </location>
</feature>
<name>I3T890_MEDTR</name>
<protein>
    <recommendedName>
        <fullName evidence="3">Transmembrane protein</fullName>
    </recommendedName>
</protein>
<sequence>MIDSGMNIDLRILRGISITRLLIMFSSHILLMIRKCNIEIKCFIPLRKP</sequence>
<organism evidence="2">
    <name type="scientific">Medicago truncatula</name>
    <name type="common">Barrel medic</name>
    <name type="synonym">Medicago tribuloides</name>
    <dbReference type="NCBI Taxonomy" id="3880"/>
    <lineage>
        <taxon>Eukaryota</taxon>
        <taxon>Viridiplantae</taxon>
        <taxon>Streptophyta</taxon>
        <taxon>Embryophyta</taxon>
        <taxon>Tracheophyta</taxon>
        <taxon>Spermatophyta</taxon>
        <taxon>Magnoliopsida</taxon>
        <taxon>eudicotyledons</taxon>
        <taxon>Gunneridae</taxon>
        <taxon>Pentapetalae</taxon>
        <taxon>rosids</taxon>
        <taxon>fabids</taxon>
        <taxon>Fabales</taxon>
        <taxon>Fabaceae</taxon>
        <taxon>Papilionoideae</taxon>
        <taxon>50 kb inversion clade</taxon>
        <taxon>NPAAA clade</taxon>
        <taxon>Hologalegina</taxon>
        <taxon>IRL clade</taxon>
        <taxon>Trifolieae</taxon>
        <taxon>Medicago</taxon>
    </lineage>
</organism>